<proteinExistence type="predicted"/>
<dbReference type="EMBL" id="BK002341">
    <property type="protein sequence ID" value="DAA03847.1"/>
    <property type="molecule type" value="Genomic_DNA"/>
</dbReference>
<sequence>MRVGWDSDKEADAEPRVHILVSHECFPDYELFARLALSFCQLFNPACWRSNFLVESTHIIRQLQMQTAFTLIFHMEVLSPDILERWRMGMSEWFHGHLNPA</sequence>
<accession>Q6IKM5</accession>
<name>Q6IKM5_DROME</name>
<gene>
    <name evidence="1" type="ORF">HDC12064</name>
</gene>
<protein>
    <submittedName>
        <fullName evidence="1">HDC12064</fullName>
    </submittedName>
</protein>
<organism evidence="1">
    <name type="scientific">Drosophila melanogaster</name>
    <name type="common">Fruit fly</name>
    <dbReference type="NCBI Taxonomy" id="7227"/>
    <lineage>
        <taxon>Eukaryota</taxon>
        <taxon>Metazoa</taxon>
        <taxon>Ecdysozoa</taxon>
        <taxon>Arthropoda</taxon>
        <taxon>Hexapoda</taxon>
        <taxon>Insecta</taxon>
        <taxon>Pterygota</taxon>
        <taxon>Neoptera</taxon>
        <taxon>Endopterygota</taxon>
        <taxon>Diptera</taxon>
        <taxon>Brachycera</taxon>
        <taxon>Muscomorpha</taxon>
        <taxon>Ephydroidea</taxon>
        <taxon>Drosophilidae</taxon>
        <taxon>Drosophila</taxon>
        <taxon>Sophophora</taxon>
    </lineage>
</organism>
<reference evidence="1" key="1">
    <citation type="journal article" date="2003" name="Genome Biol.">
        <title>An integrated gene annotation and transcriptional profiling approach towards the full gene content of the Drosophila genome.</title>
        <authorList>
            <person name="Hild M."/>
            <person name="Beckmann B."/>
            <person name="Haas S.A."/>
            <person name="Koch B."/>
            <person name="Solovyev V."/>
            <person name="Busold C."/>
            <person name="Fellenberg K."/>
            <person name="Boutros M."/>
            <person name="Vingron M."/>
            <person name="Sauer F."/>
            <person name="Hoheisel J.D."/>
            <person name="Paro R."/>
        </authorList>
    </citation>
    <scope>NUCLEOTIDE SEQUENCE</scope>
</reference>
<dbReference type="AlphaFoldDB" id="Q6IKM5"/>
<evidence type="ECO:0000313" key="1">
    <source>
        <dbReference type="EMBL" id="DAA03847.1"/>
    </source>
</evidence>